<dbReference type="PRINTS" id="PR00749">
    <property type="entry name" value="LYSOZYMEG"/>
</dbReference>
<dbReference type="SUPFAM" id="SSF53955">
    <property type="entry name" value="Lysozyme-like"/>
    <property type="match status" value="1"/>
</dbReference>
<comment type="catalytic activity">
    <reaction evidence="1">
        <text>Hydrolysis of (1-&gt;4)-beta-linkages between N-acetylmuramic acid and N-acetyl-D-glucosamine residues in a peptidoglycan and between N-acetyl-D-glucosamine residues in chitodextrins.</text>
        <dbReference type="EC" id="3.2.1.17"/>
    </reaction>
</comment>
<dbReference type="AlphaFoldDB" id="A0A8C2HMU7"/>
<dbReference type="InterPro" id="IPR002152">
    <property type="entry name" value="Glyco_hydro_23"/>
</dbReference>
<evidence type="ECO:0000313" key="8">
    <source>
        <dbReference type="Ensembl" id="ENSCCRP00020056945.1"/>
    </source>
</evidence>
<evidence type="ECO:0000256" key="5">
    <source>
        <dbReference type="ARBA" id="ARBA00022638"/>
    </source>
</evidence>
<dbReference type="Proteomes" id="UP000694701">
    <property type="component" value="Unplaced"/>
</dbReference>
<evidence type="ECO:0000256" key="3">
    <source>
        <dbReference type="ARBA" id="ARBA00012732"/>
    </source>
</evidence>
<proteinExistence type="inferred from homology"/>
<evidence type="ECO:0000256" key="6">
    <source>
        <dbReference type="ARBA" id="ARBA00023295"/>
    </source>
</evidence>
<evidence type="ECO:0000256" key="2">
    <source>
        <dbReference type="ARBA" id="ARBA00008902"/>
    </source>
</evidence>
<dbReference type="Ensembl" id="ENSCCRT00020062786.1">
    <property type="protein sequence ID" value="ENSCCRP00020056945.1"/>
    <property type="gene ID" value="ENSCCRG00020027056.1"/>
</dbReference>
<evidence type="ECO:0000256" key="4">
    <source>
        <dbReference type="ARBA" id="ARBA00016485"/>
    </source>
</evidence>
<organism evidence="8 9">
    <name type="scientific">Cyprinus carpio</name>
    <name type="common">Common carp</name>
    <dbReference type="NCBI Taxonomy" id="7962"/>
    <lineage>
        <taxon>Eukaryota</taxon>
        <taxon>Metazoa</taxon>
        <taxon>Chordata</taxon>
        <taxon>Craniata</taxon>
        <taxon>Vertebrata</taxon>
        <taxon>Euteleostomi</taxon>
        <taxon>Actinopterygii</taxon>
        <taxon>Neopterygii</taxon>
        <taxon>Teleostei</taxon>
        <taxon>Ostariophysi</taxon>
        <taxon>Cypriniformes</taxon>
        <taxon>Cyprinidae</taxon>
        <taxon>Cyprininae</taxon>
        <taxon>Cyprinus</taxon>
    </lineage>
</organism>
<comment type="similarity">
    <text evidence="2">Belongs to the glycosyl hydrolase 23 family.</text>
</comment>
<dbReference type="EC" id="3.2.1.17" evidence="3"/>
<evidence type="ECO:0000256" key="7">
    <source>
        <dbReference type="ARBA" id="ARBA00031262"/>
    </source>
</evidence>
<dbReference type="InterPro" id="IPR023346">
    <property type="entry name" value="Lysozyme-like_dom_sf"/>
</dbReference>
<dbReference type="GO" id="GO:0005576">
    <property type="term" value="C:extracellular region"/>
    <property type="evidence" value="ECO:0007669"/>
    <property type="project" value="TreeGrafter"/>
</dbReference>
<reference evidence="8" key="1">
    <citation type="submission" date="2025-08" db="UniProtKB">
        <authorList>
            <consortium name="Ensembl"/>
        </authorList>
    </citation>
    <scope>IDENTIFICATION</scope>
</reference>
<evidence type="ECO:0000313" key="9">
    <source>
        <dbReference type="Proteomes" id="UP000694701"/>
    </source>
</evidence>
<dbReference type="PANTHER" id="PTHR31698:SF8">
    <property type="entry name" value="LYSOZYME G-RELATED"/>
    <property type="match status" value="1"/>
</dbReference>
<dbReference type="GO" id="GO:0009253">
    <property type="term" value="P:peptidoglycan catabolic process"/>
    <property type="evidence" value="ECO:0007669"/>
    <property type="project" value="InterPro"/>
</dbReference>
<keyword evidence="5" id="KW-0081">Bacteriolytic enzyme</keyword>
<accession>A0A8C2HMU7</accession>
<dbReference type="GO" id="GO:0031640">
    <property type="term" value="P:killing of cells of another organism"/>
    <property type="evidence" value="ECO:0007669"/>
    <property type="project" value="UniProtKB-KW"/>
</dbReference>
<keyword evidence="5" id="KW-0929">Antimicrobial</keyword>
<keyword evidence="6" id="KW-0326">Glycosidase</keyword>
<dbReference type="GO" id="GO:0050830">
    <property type="term" value="P:defense response to Gram-positive bacterium"/>
    <property type="evidence" value="ECO:0007669"/>
    <property type="project" value="TreeGrafter"/>
</dbReference>
<sequence length="160" mass="18382">MRILSFYNCIWHMRLQIVLLPNISQILPDNHFTSTILLTDLDQIVTDVSCKTRRSCKVCKYNYGTLNISEHFELFSSWFGAWDSEQHIAQATEILISFIKEIKAKFPMWSQEQCFKGGISAYNAGVSTVSSYENIDARTSGKDFSNDVVARAQWFKSKGY</sequence>
<evidence type="ECO:0000256" key="1">
    <source>
        <dbReference type="ARBA" id="ARBA00000632"/>
    </source>
</evidence>
<keyword evidence="6" id="KW-0378">Hydrolase</keyword>
<dbReference type="Gene3D" id="1.10.530.10">
    <property type="match status" value="1"/>
</dbReference>
<dbReference type="PANTHER" id="PTHR31698">
    <property type="entry name" value="LYSOZYME G FAMILY MEMBER"/>
    <property type="match status" value="1"/>
</dbReference>
<name>A0A8C2HMU7_CYPCA</name>
<dbReference type="GO" id="GO:0003796">
    <property type="term" value="F:lysozyme activity"/>
    <property type="evidence" value="ECO:0007669"/>
    <property type="project" value="UniProtKB-EC"/>
</dbReference>
<protein>
    <recommendedName>
        <fullName evidence="4">Lysozyme g</fullName>
        <ecNumber evidence="3">3.2.1.17</ecNumber>
    </recommendedName>
    <alternativeName>
        <fullName evidence="7">1,4-beta-N-acetylmuramidase</fullName>
    </alternativeName>
</protein>